<organism evidence="5 6">
    <name type="scientific">Dipteronia dyeriana</name>
    <dbReference type="NCBI Taxonomy" id="168575"/>
    <lineage>
        <taxon>Eukaryota</taxon>
        <taxon>Viridiplantae</taxon>
        <taxon>Streptophyta</taxon>
        <taxon>Embryophyta</taxon>
        <taxon>Tracheophyta</taxon>
        <taxon>Spermatophyta</taxon>
        <taxon>Magnoliopsida</taxon>
        <taxon>eudicotyledons</taxon>
        <taxon>Gunneridae</taxon>
        <taxon>Pentapetalae</taxon>
        <taxon>rosids</taxon>
        <taxon>malvids</taxon>
        <taxon>Sapindales</taxon>
        <taxon>Sapindaceae</taxon>
        <taxon>Hippocastanoideae</taxon>
        <taxon>Acereae</taxon>
        <taxon>Dipteronia</taxon>
    </lineage>
</organism>
<keyword evidence="2" id="KW-0808">Transferase</keyword>
<dbReference type="GO" id="GO:0046872">
    <property type="term" value="F:metal ion binding"/>
    <property type="evidence" value="ECO:0007669"/>
    <property type="project" value="UniProtKB-KW"/>
</dbReference>
<dbReference type="PANTHER" id="PTHR31009">
    <property type="entry name" value="S-ADENOSYL-L-METHIONINE:CARBOXYL METHYLTRANSFERASE FAMILY PROTEIN"/>
    <property type="match status" value="1"/>
</dbReference>
<proteinExistence type="predicted"/>
<dbReference type="InterPro" id="IPR029063">
    <property type="entry name" value="SAM-dependent_MTases_sf"/>
</dbReference>
<dbReference type="GO" id="GO:0008168">
    <property type="term" value="F:methyltransferase activity"/>
    <property type="evidence" value="ECO:0007669"/>
    <property type="project" value="UniProtKB-KW"/>
</dbReference>
<evidence type="ECO:0000256" key="3">
    <source>
        <dbReference type="ARBA" id="ARBA00022723"/>
    </source>
</evidence>
<evidence type="ECO:0000313" key="6">
    <source>
        <dbReference type="Proteomes" id="UP001280121"/>
    </source>
</evidence>
<evidence type="ECO:0000256" key="2">
    <source>
        <dbReference type="ARBA" id="ARBA00022679"/>
    </source>
</evidence>
<evidence type="ECO:0000313" key="5">
    <source>
        <dbReference type="EMBL" id="KAK2637281.1"/>
    </source>
</evidence>
<comment type="caution">
    <text evidence="5">The sequence shown here is derived from an EMBL/GenBank/DDBJ whole genome shotgun (WGS) entry which is preliminary data.</text>
</comment>
<protein>
    <submittedName>
        <fullName evidence="5">Uncharacterized protein</fullName>
    </submittedName>
</protein>
<dbReference type="Gene3D" id="1.10.1200.270">
    <property type="entry name" value="Methyltransferase, alpha-helical capping domain"/>
    <property type="match status" value="1"/>
</dbReference>
<dbReference type="Gene3D" id="3.40.50.150">
    <property type="entry name" value="Vaccinia Virus protein VP39"/>
    <property type="match status" value="1"/>
</dbReference>
<dbReference type="Proteomes" id="UP001280121">
    <property type="component" value="Unassembled WGS sequence"/>
</dbReference>
<reference evidence="5" key="1">
    <citation type="journal article" date="2023" name="Plant J.">
        <title>Genome sequences and population genomics provide insights into the demographic history, inbreeding, and mutation load of two 'living fossil' tree species of Dipteronia.</title>
        <authorList>
            <person name="Feng Y."/>
            <person name="Comes H.P."/>
            <person name="Chen J."/>
            <person name="Zhu S."/>
            <person name="Lu R."/>
            <person name="Zhang X."/>
            <person name="Li P."/>
            <person name="Qiu J."/>
            <person name="Olsen K.M."/>
            <person name="Qiu Y."/>
        </authorList>
    </citation>
    <scope>NUCLEOTIDE SEQUENCE</scope>
    <source>
        <strain evidence="5">KIB01</strain>
    </source>
</reference>
<evidence type="ECO:0000256" key="1">
    <source>
        <dbReference type="ARBA" id="ARBA00022603"/>
    </source>
</evidence>
<dbReference type="Pfam" id="PF03492">
    <property type="entry name" value="Methyltransf_7"/>
    <property type="match status" value="1"/>
</dbReference>
<dbReference type="GO" id="GO:0032259">
    <property type="term" value="P:methylation"/>
    <property type="evidence" value="ECO:0007669"/>
    <property type="project" value="UniProtKB-KW"/>
</dbReference>
<keyword evidence="3" id="KW-0479">Metal-binding</keyword>
<gene>
    <name evidence="5" type="ORF">Ddye_032073</name>
</gene>
<accession>A0AAD9TK72</accession>
<dbReference type="InterPro" id="IPR042086">
    <property type="entry name" value="MeTrfase_capping"/>
</dbReference>
<keyword evidence="4" id="KW-0460">Magnesium</keyword>
<dbReference type="InterPro" id="IPR005299">
    <property type="entry name" value="MeTrfase_7"/>
</dbReference>
<keyword evidence="1" id="KW-0489">Methyltransferase</keyword>
<name>A0AAD9TK72_9ROSI</name>
<evidence type="ECO:0000256" key="4">
    <source>
        <dbReference type="ARBA" id="ARBA00022842"/>
    </source>
</evidence>
<dbReference type="AlphaFoldDB" id="A0AAD9TK72"/>
<sequence length="100" mass="11181">MVPTGSLSHVLRRVLNGGLVVLVLHGRLSTDPTSEDNYTPWELFAEAISHLVSKGLIDEERLDSFDVPYYTPSQEEVKEMIDKHGRTHERAAPGYSQAAF</sequence>
<dbReference type="SUPFAM" id="SSF53335">
    <property type="entry name" value="S-adenosyl-L-methionine-dependent methyltransferases"/>
    <property type="match status" value="1"/>
</dbReference>
<dbReference type="EMBL" id="JANJYI010000009">
    <property type="protein sequence ID" value="KAK2637281.1"/>
    <property type="molecule type" value="Genomic_DNA"/>
</dbReference>
<keyword evidence="6" id="KW-1185">Reference proteome</keyword>